<gene>
    <name evidence="12" type="ORF">HNQ61_005103</name>
</gene>
<feature type="signal peptide" evidence="10">
    <location>
        <begin position="1"/>
        <end position="21"/>
    </location>
</feature>
<evidence type="ECO:0000313" key="13">
    <source>
        <dbReference type="Proteomes" id="UP000582837"/>
    </source>
</evidence>
<evidence type="ECO:0000256" key="4">
    <source>
        <dbReference type="ARBA" id="ARBA00022679"/>
    </source>
</evidence>
<keyword evidence="3" id="KW-0328">Glycosyltransferase</keyword>
<evidence type="ECO:0000256" key="8">
    <source>
        <dbReference type="ARBA" id="ARBA00023316"/>
    </source>
</evidence>
<evidence type="ECO:0000256" key="3">
    <source>
        <dbReference type="ARBA" id="ARBA00022676"/>
    </source>
</evidence>
<dbReference type="CDD" id="cd16913">
    <property type="entry name" value="YkuD_like"/>
    <property type="match status" value="1"/>
</dbReference>
<keyword evidence="5" id="KW-0378">Hydrolase</keyword>
<organism evidence="12 13">
    <name type="scientific">Longimicrobium terrae</name>
    <dbReference type="NCBI Taxonomy" id="1639882"/>
    <lineage>
        <taxon>Bacteria</taxon>
        <taxon>Pseudomonadati</taxon>
        <taxon>Gemmatimonadota</taxon>
        <taxon>Longimicrobiia</taxon>
        <taxon>Longimicrobiales</taxon>
        <taxon>Longimicrobiaceae</taxon>
        <taxon>Longimicrobium</taxon>
    </lineage>
</organism>
<dbReference type="InterPro" id="IPR050979">
    <property type="entry name" value="LD-transpeptidase"/>
</dbReference>
<dbReference type="GO" id="GO:0016757">
    <property type="term" value="F:glycosyltransferase activity"/>
    <property type="evidence" value="ECO:0007669"/>
    <property type="project" value="UniProtKB-KW"/>
</dbReference>
<sequence length="259" mass="28764">MKLSRLLVALACAAFAVPAAAQMRLDLNIPENRLRLLDGDSVLRTYRVSVGMPGHDTPDGTFNVERAEWNPSWRPPTTSEWARDKEFMPPGPNNPMGRVKLFFAPLYYIHGTPDSTNIGAPASHGCVRMRNRDVVELARLLHEHAQPTVAPAEIDGILRRSTTTRWSSFRAPVPLAIRYEPVVVEGDEVRVYPDFYNRSRLHSEGVIQALLAAGYDARSIDRAQVRALLQRAGTTRGPLSVKLADAFTGLRRTGLSADR</sequence>
<keyword evidence="4" id="KW-0808">Transferase</keyword>
<dbReference type="GO" id="GO:0018104">
    <property type="term" value="P:peptidoglycan-protein cross-linking"/>
    <property type="evidence" value="ECO:0007669"/>
    <property type="project" value="TreeGrafter"/>
</dbReference>
<evidence type="ECO:0000256" key="7">
    <source>
        <dbReference type="ARBA" id="ARBA00022984"/>
    </source>
</evidence>
<comment type="similarity">
    <text evidence="2">Belongs to the YkuD family.</text>
</comment>
<dbReference type="GO" id="GO:0071972">
    <property type="term" value="F:peptidoglycan L,D-transpeptidase activity"/>
    <property type="evidence" value="ECO:0007669"/>
    <property type="project" value="TreeGrafter"/>
</dbReference>
<dbReference type="PANTHER" id="PTHR30582:SF24">
    <property type="entry name" value="L,D-TRANSPEPTIDASE ERFK_SRFK-RELATED"/>
    <property type="match status" value="1"/>
</dbReference>
<feature type="active site" description="Nucleophile" evidence="9">
    <location>
        <position position="126"/>
    </location>
</feature>
<dbReference type="InterPro" id="IPR005490">
    <property type="entry name" value="LD_TPept_cat_dom"/>
</dbReference>
<dbReference type="EMBL" id="JACHIA010000024">
    <property type="protein sequence ID" value="MBB6073436.1"/>
    <property type="molecule type" value="Genomic_DNA"/>
</dbReference>
<accession>A0A841H6F2</accession>
<keyword evidence="8 9" id="KW-0961">Cell wall biogenesis/degradation</keyword>
<dbReference type="Pfam" id="PF03734">
    <property type="entry name" value="YkuD"/>
    <property type="match status" value="1"/>
</dbReference>
<evidence type="ECO:0000256" key="10">
    <source>
        <dbReference type="SAM" id="SignalP"/>
    </source>
</evidence>
<evidence type="ECO:0000259" key="11">
    <source>
        <dbReference type="PROSITE" id="PS52029"/>
    </source>
</evidence>
<evidence type="ECO:0000256" key="2">
    <source>
        <dbReference type="ARBA" id="ARBA00005992"/>
    </source>
</evidence>
<dbReference type="PANTHER" id="PTHR30582">
    <property type="entry name" value="L,D-TRANSPEPTIDASE"/>
    <property type="match status" value="1"/>
</dbReference>
<dbReference type="GO" id="GO:0005576">
    <property type="term" value="C:extracellular region"/>
    <property type="evidence" value="ECO:0007669"/>
    <property type="project" value="TreeGrafter"/>
</dbReference>
<dbReference type="SUPFAM" id="SSF141523">
    <property type="entry name" value="L,D-transpeptidase catalytic domain-like"/>
    <property type="match status" value="1"/>
</dbReference>
<proteinExistence type="inferred from homology"/>
<keyword evidence="10" id="KW-0732">Signal</keyword>
<comment type="pathway">
    <text evidence="1 9">Cell wall biogenesis; peptidoglycan biosynthesis.</text>
</comment>
<dbReference type="GO" id="GO:0071555">
    <property type="term" value="P:cell wall organization"/>
    <property type="evidence" value="ECO:0007669"/>
    <property type="project" value="UniProtKB-UniRule"/>
</dbReference>
<dbReference type="RefSeq" id="WP_170039104.1">
    <property type="nucleotide sequence ID" value="NZ_JABDTL010000002.1"/>
</dbReference>
<feature type="active site" description="Proton donor/acceptor" evidence="9">
    <location>
        <position position="110"/>
    </location>
</feature>
<dbReference type="UniPathway" id="UPA00219"/>
<dbReference type="GO" id="GO:0008360">
    <property type="term" value="P:regulation of cell shape"/>
    <property type="evidence" value="ECO:0007669"/>
    <property type="project" value="UniProtKB-UniRule"/>
</dbReference>
<keyword evidence="13" id="KW-1185">Reference proteome</keyword>
<feature type="chain" id="PRO_5032324280" evidence="10">
    <location>
        <begin position="22"/>
        <end position="259"/>
    </location>
</feature>
<feature type="domain" description="L,D-TPase catalytic" evidence="11">
    <location>
        <begin position="23"/>
        <end position="150"/>
    </location>
</feature>
<evidence type="ECO:0000256" key="5">
    <source>
        <dbReference type="ARBA" id="ARBA00022801"/>
    </source>
</evidence>
<dbReference type="PROSITE" id="PS52029">
    <property type="entry name" value="LD_TPASE"/>
    <property type="match status" value="1"/>
</dbReference>
<comment type="caution">
    <text evidence="12">The sequence shown here is derived from an EMBL/GenBank/DDBJ whole genome shotgun (WGS) entry which is preliminary data.</text>
</comment>
<name>A0A841H6F2_9BACT</name>
<dbReference type="Proteomes" id="UP000582837">
    <property type="component" value="Unassembled WGS sequence"/>
</dbReference>
<keyword evidence="6 9" id="KW-0133">Cell shape</keyword>
<dbReference type="AlphaFoldDB" id="A0A841H6F2"/>
<reference evidence="12 13" key="1">
    <citation type="submission" date="2020-08" db="EMBL/GenBank/DDBJ databases">
        <title>Genomic Encyclopedia of Type Strains, Phase IV (KMG-IV): sequencing the most valuable type-strain genomes for metagenomic binning, comparative biology and taxonomic classification.</title>
        <authorList>
            <person name="Goeker M."/>
        </authorList>
    </citation>
    <scope>NUCLEOTIDE SEQUENCE [LARGE SCALE GENOMIC DNA]</scope>
    <source>
        <strain evidence="12 13">DSM 29007</strain>
    </source>
</reference>
<evidence type="ECO:0000256" key="1">
    <source>
        <dbReference type="ARBA" id="ARBA00004752"/>
    </source>
</evidence>
<keyword evidence="7 9" id="KW-0573">Peptidoglycan synthesis</keyword>
<dbReference type="InterPro" id="IPR038063">
    <property type="entry name" value="Transpep_catalytic_dom"/>
</dbReference>
<evidence type="ECO:0000256" key="6">
    <source>
        <dbReference type="ARBA" id="ARBA00022960"/>
    </source>
</evidence>
<evidence type="ECO:0000313" key="12">
    <source>
        <dbReference type="EMBL" id="MBB6073436.1"/>
    </source>
</evidence>
<dbReference type="Gene3D" id="2.40.440.10">
    <property type="entry name" value="L,D-transpeptidase catalytic domain-like"/>
    <property type="match status" value="1"/>
</dbReference>
<protein>
    <submittedName>
        <fullName evidence="12">Murein L,D-transpeptidase YcbB/YkuD</fullName>
    </submittedName>
</protein>
<evidence type="ECO:0000256" key="9">
    <source>
        <dbReference type="PROSITE-ProRule" id="PRU01373"/>
    </source>
</evidence>